<comment type="similarity">
    <text evidence="4">Belongs to the LeuD family. LeuD type 1 subfamily.</text>
</comment>
<organism evidence="14 15">
    <name type="scientific">Suicoccus acidiformans</name>
    <dbReference type="NCBI Taxonomy" id="2036206"/>
    <lineage>
        <taxon>Bacteria</taxon>
        <taxon>Bacillati</taxon>
        <taxon>Bacillota</taxon>
        <taxon>Bacilli</taxon>
        <taxon>Lactobacillales</taxon>
        <taxon>Aerococcaceae</taxon>
        <taxon>Suicoccus</taxon>
    </lineage>
</organism>
<keyword evidence="15" id="KW-1185">Reference proteome</keyword>
<evidence type="ECO:0000256" key="7">
    <source>
        <dbReference type="ARBA" id="ARBA00022430"/>
    </source>
</evidence>
<evidence type="ECO:0000313" key="15">
    <source>
        <dbReference type="Proteomes" id="UP000263232"/>
    </source>
</evidence>
<dbReference type="AlphaFoldDB" id="A0A347WN06"/>
<evidence type="ECO:0000256" key="10">
    <source>
        <dbReference type="ARBA" id="ARBA00023304"/>
    </source>
</evidence>
<keyword evidence="9" id="KW-0456">Lyase</keyword>
<dbReference type="OrthoDB" id="9777465at2"/>
<dbReference type="PANTHER" id="PTHR43345">
    <property type="entry name" value="3-ISOPROPYLMALATE DEHYDRATASE SMALL SUBUNIT 2-RELATED-RELATED"/>
    <property type="match status" value="1"/>
</dbReference>
<evidence type="ECO:0000256" key="6">
    <source>
        <dbReference type="ARBA" id="ARBA00011998"/>
    </source>
</evidence>
<dbReference type="Gene3D" id="3.20.19.10">
    <property type="entry name" value="Aconitase, domain 4"/>
    <property type="match status" value="1"/>
</dbReference>
<keyword evidence="7" id="KW-0432">Leucine biosynthesis</keyword>
<evidence type="ECO:0000256" key="3">
    <source>
        <dbReference type="ARBA" id="ARBA00004729"/>
    </source>
</evidence>
<accession>A0A347WN06</accession>
<dbReference type="InterPro" id="IPR015928">
    <property type="entry name" value="Aconitase/3IPM_dehydase_swvl"/>
</dbReference>
<dbReference type="SUPFAM" id="SSF52016">
    <property type="entry name" value="LeuD/IlvD-like"/>
    <property type="match status" value="1"/>
</dbReference>
<evidence type="ECO:0000256" key="4">
    <source>
        <dbReference type="ARBA" id="ARBA00009845"/>
    </source>
</evidence>
<protein>
    <recommendedName>
        <fullName evidence="6">3-isopropylmalate dehydratase</fullName>
        <ecNumber evidence="6">4.2.1.33</ecNumber>
    </recommendedName>
    <alternativeName>
        <fullName evidence="11">Alpha-IPM isomerase</fullName>
    </alternativeName>
    <alternativeName>
        <fullName evidence="12">Isopropylmalate isomerase</fullName>
    </alternativeName>
</protein>
<comment type="pathway">
    <text evidence="3">Amino-acid biosynthesis; L-leucine biosynthesis; L-leucine from 3-methyl-2-oxobutanoate: step 2/4.</text>
</comment>
<dbReference type="InterPro" id="IPR000573">
    <property type="entry name" value="AconitaseA/IPMdHydase_ssu_swvl"/>
</dbReference>
<comment type="subunit">
    <text evidence="5">Heterodimer of LeuC and LeuD.</text>
</comment>
<feature type="domain" description="Aconitase A/isopropylmalate dehydratase small subunit swivel" evidence="13">
    <location>
        <begin position="48"/>
        <end position="122"/>
    </location>
</feature>
<comment type="function">
    <text evidence="2">Catalyzes the isomerization between 2-isopropylmalate and 3-isopropylmalate, via the formation of 2-isopropylmaleate.</text>
</comment>
<dbReference type="PANTHER" id="PTHR43345:SF5">
    <property type="entry name" value="3-ISOPROPYLMALATE DEHYDRATASE SMALL SUBUNIT"/>
    <property type="match status" value="1"/>
</dbReference>
<evidence type="ECO:0000256" key="1">
    <source>
        <dbReference type="ARBA" id="ARBA00000491"/>
    </source>
</evidence>
<gene>
    <name evidence="14" type="ORF">CL176_10920</name>
</gene>
<dbReference type="EC" id="4.2.1.33" evidence="6"/>
<dbReference type="GO" id="GO:0009098">
    <property type="term" value="P:L-leucine biosynthetic process"/>
    <property type="evidence" value="ECO:0007669"/>
    <property type="project" value="UniProtKB-KW"/>
</dbReference>
<name>A0A347WN06_9LACT</name>
<keyword evidence="10" id="KW-0100">Branched-chain amino acid biosynthesis</keyword>
<dbReference type="Pfam" id="PF00694">
    <property type="entry name" value="Aconitase_C"/>
    <property type="match status" value="1"/>
</dbReference>
<evidence type="ECO:0000313" key="14">
    <source>
        <dbReference type="EMBL" id="AXY26463.1"/>
    </source>
</evidence>
<dbReference type="KEGG" id="abae:CL176_10920"/>
<evidence type="ECO:0000259" key="13">
    <source>
        <dbReference type="Pfam" id="PF00694"/>
    </source>
</evidence>
<evidence type="ECO:0000256" key="12">
    <source>
        <dbReference type="ARBA" id="ARBA00033368"/>
    </source>
</evidence>
<evidence type="ECO:0000256" key="5">
    <source>
        <dbReference type="ARBA" id="ARBA00011271"/>
    </source>
</evidence>
<evidence type="ECO:0000256" key="8">
    <source>
        <dbReference type="ARBA" id="ARBA00022605"/>
    </source>
</evidence>
<dbReference type="RefSeq" id="WP_118991320.1">
    <property type="nucleotide sequence ID" value="NZ_CP023434.1"/>
</dbReference>
<proteinExistence type="inferred from homology"/>
<evidence type="ECO:0000256" key="9">
    <source>
        <dbReference type="ARBA" id="ARBA00023239"/>
    </source>
</evidence>
<evidence type="ECO:0000256" key="2">
    <source>
        <dbReference type="ARBA" id="ARBA00002695"/>
    </source>
</evidence>
<comment type="catalytic activity">
    <reaction evidence="1">
        <text>(2R,3S)-3-isopropylmalate = (2S)-2-isopropylmalate</text>
        <dbReference type="Rhea" id="RHEA:32287"/>
        <dbReference type="ChEBI" id="CHEBI:1178"/>
        <dbReference type="ChEBI" id="CHEBI:35121"/>
        <dbReference type="EC" id="4.2.1.33"/>
    </reaction>
</comment>
<dbReference type="Proteomes" id="UP000263232">
    <property type="component" value="Chromosome"/>
</dbReference>
<reference evidence="14 15" key="1">
    <citation type="submission" date="2017-09" db="EMBL/GenBank/DDBJ databases">
        <title>Complete genome sequence of Oxytococcus suis strain ZY16052.</title>
        <authorList>
            <person name="Li F."/>
        </authorList>
    </citation>
    <scope>NUCLEOTIDE SEQUENCE [LARGE SCALE GENOMIC DNA]</scope>
    <source>
        <strain evidence="14 15">ZY16052</strain>
    </source>
</reference>
<dbReference type="InterPro" id="IPR050075">
    <property type="entry name" value="LeuD"/>
</dbReference>
<keyword evidence="8" id="KW-0028">Amino-acid biosynthesis</keyword>
<dbReference type="EMBL" id="CP023434">
    <property type="protein sequence ID" value="AXY26463.1"/>
    <property type="molecule type" value="Genomic_DNA"/>
</dbReference>
<evidence type="ECO:0000256" key="11">
    <source>
        <dbReference type="ARBA" id="ARBA00031631"/>
    </source>
</evidence>
<sequence>MKQIKGGVMPFIKDGLTTTDILPQTAYAKLSQEPAESLLFDKFRYFPGLPKKPRPDFVMNQTTYQDASLLVLGDDIGAGKFVDETALAMKKYGFKAVIAGSFAEDFAAALAERGVLPVALPKEQRQGLAQETEPVVIDIEKLAIQTASGDCMLFALDEAWQRRFLTDMDTIDQTLALYGDKIAAFEASRPIYMK</sequence>
<dbReference type="GO" id="GO:0003861">
    <property type="term" value="F:3-isopropylmalate dehydratase activity"/>
    <property type="evidence" value="ECO:0007669"/>
    <property type="project" value="UniProtKB-EC"/>
</dbReference>